<dbReference type="EMBL" id="CP058607">
    <property type="protein sequence ID" value="QLG72418.1"/>
    <property type="molecule type" value="Genomic_DNA"/>
</dbReference>
<evidence type="ECO:0000313" key="17">
    <source>
        <dbReference type="EMBL" id="QLG72418.1"/>
    </source>
</evidence>
<keyword evidence="11 15" id="KW-0472">Membrane</keyword>
<dbReference type="InterPro" id="IPR003342">
    <property type="entry name" value="ArnT-like_N"/>
</dbReference>
<feature type="transmembrane region" description="Helical" evidence="15">
    <location>
        <begin position="589"/>
        <end position="610"/>
    </location>
</feature>
<evidence type="ECO:0000256" key="10">
    <source>
        <dbReference type="ARBA" id="ARBA00022989"/>
    </source>
</evidence>
<dbReference type="PANTHER" id="PTHR10050">
    <property type="entry name" value="DOLICHYL-PHOSPHATE-MANNOSE--PROTEIN MANNOSYLTRANSFERASE"/>
    <property type="match status" value="1"/>
</dbReference>
<feature type="domain" description="MIR" evidence="16">
    <location>
        <begin position="459"/>
        <end position="515"/>
    </location>
</feature>
<protein>
    <recommendedName>
        <fullName evidence="4 15">Dolichyl-phosphate-mannose--protein mannosyltransferase</fullName>
        <ecNumber evidence="4 15">2.4.1.109</ecNumber>
    </recommendedName>
</protein>
<dbReference type="Proteomes" id="UP000509704">
    <property type="component" value="Chromosome 4"/>
</dbReference>
<dbReference type="PROSITE" id="PS50919">
    <property type="entry name" value="MIR"/>
    <property type="match status" value="3"/>
</dbReference>
<evidence type="ECO:0000256" key="13">
    <source>
        <dbReference type="ARBA" id="ARBA00045085"/>
    </source>
</evidence>
<keyword evidence="9 15" id="KW-0256">Endoplasmic reticulum</keyword>
<evidence type="ECO:0000256" key="14">
    <source>
        <dbReference type="ARBA" id="ARBA00045102"/>
    </source>
</evidence>
<comment type="pathway">
    <text evidence="2 15">Protein modification; protein glycosylation.</text>
</comment>
<feature type="transmembrane region" description="Helical" evidence="15">
    <location>
        <begin position="660"/>
        <end position="680"/>
    </location>
</feature>
<dbReference type="UniPathway" id="UPA00378"/>
<feature type="transmembrane region" description="Helical" evidence="15">
    <location>
        <begin position="216"/>
        <end position="233"/>
    </location>
</feature>
<organism evidence="17 18">
    <name type="scientific">Zygotorulaspora mrakii</name>
    <name type="common">Zygosaccharomyces mrakii</name>
    <dbReference type="NCBI Taxonomy" id="42260"/>
    <lineage>
        <taxon>Eukaryota</taxon>
        <taxon>Fungi</taxon>
        <taxon>Dikarya</taxon>
        <taxon>Ascomycota</taxon>
        <taxon>Saccharomycotina</taxon>
        <taxon>Saccharomycetes</taxon>
        <taxon>Saccharomycetales</taxon>
        <taxon>Saccharomycetaceae</taxon>
        <taxon>Zygotorulaspora</taxon>
    </lineage>
</organism>
<evidence type="ECO:0000313" key="18">
    <source>
        <dbReference type="Proteomes" id="UP000509704"/>
    </source>
</evidence>
<keyword evidence="18" id="KW-1185">Reference proteome</keyword>
<gene>
    <name evidence="17" type="ORF">HG535_0D01260</name>
</gene>
<comment type="similarity">
    <text evidence="3 15">Belongs to the glycosyltransferase 39 family.</text>
</comment>
<comment type="catalytic activity">
    <reaction evidence="13 15">
        <text>a di-trans,poly-cis-dolichyl beta-D-mannosyl phosphate + L-threonyl-[protein] = 3-O-(alpha-D-mannosyl)-L-threonyl-[protein] + a di-trans,poly-cis-dolichyl phosphate + H(+)</text>
        <dbReference type="Rhea" id="RHEA:53396"/>
        <dbReference type="Rhea" id="RHEA-COMP:11060"/>
        <dbReference type="Rhea" id="RHEA-COMP:13547"/>
        <dbReference type="Rhea" id="RHEA-COMP:19498"/>
        <dbReference type="Rhea" id="RHEA-COMP:19501"/>
        <dbReference type="ChEBI" id="CHEBI:15378"/>
        <dbReference type="ChEBI" id="CHEBI:30013"/>
        <dbReference type="ChEBI" id="CHEBI:57683"/>
        <dbReference type="ChEBI" id="CHEBI:58211"/>
        <dbReference type="ChEBI" id="CHEBI:137323"/>
        <dbReference type="EC" id="2.4.1.109"/>
    </reaction>
</comment>
<comment type="subcellular location">
    <subcellularLocation>
        <location evidence="1 15">Endoplasmic reticulum membrane</location>
        <topology evidence="1 15">Multi-pass membrane protein</topology>
    </subcellularLocation>
</comment>
<keyword evidence="10 15" id="KW-1133">Transmembrane helix</keyword>
<dbReference type="InterPro" id="IPR027005">
    <property type="entry name" value="PMT-like"/>
</dbReference>
<evidence type="ECO:0000259" key="16">
    <source>
        <dbReference type="PROSITE" id="PS50919"/>
    </source>
</evidence>
<dbReference type="FunFam" id="2.80.10.50:FF:000034">
    <property type="entry name" value="Dolichyl-phosphate-mannose-protein mannosyltransferase 1"/>
    <property type="match status" value="1"/>
</dbReference>
<keyword evidence="12" id="KW-0325">Glycoprotein</keyword>
<dbReference type="EC" id="2.4.1.109" evidence="4 15"/>
<name>A0A7H9B1A3_ZYGMR</name>
<dbReference type="GO" id="GO:0031502">
    <property type="term" value="C:dolichyl-phosphate-mannose-protein mannosyltransferase complex"/>
    <property type="evidence" value="ECO:0007669"/>
    <property type="project" value="UniProtKB-ARBA"/>
</dbReference>
<feature type="transmembrane region" description="Helical" evidence="15">
    <location>
        <begin position="98"/>
        <end position="116"/>
    </location>
</feature>
<dbReference type="RefSeq" id="XP_037144146.1">
    <property type="nucleotide sequence ID" value="XM_037288251.1"/>
</dbReference>
<evidence type="ECO:0000256" key="6">
    <source>
        <dbReference type="ARBA" id="ARBA00022679"/>
    </source>
</evidence>
<dbReference type="InterPro" id="IPR016093">
    <property type="entry name" value="MIR_motif"/>
</dbReference>
<feature type="transmembrane region" description="Helical" evidence="15">
    <location>
        <begin position="685"/>
        <end position="705"/>
    </location>
</feature>
<accession>A0A7H9B1A3</accession>
<dbReference type="SUPFAM" id="SSF82109">
    <property type="entry name" value="MIR domain"/>
    <property type="match status" value="1"/>
</dbReference>
<proteinExistence type="inferred from homology"/>
<feature type="domain" description="MIR" evidence="16">
    <location>
        <begin position="325"/>
        <end position="379"/>
    </location>
</feature>
<evidence type="ECO:0000256" key="9">
    <source>
        <dbReference type="ARBA" id="ARBA00022824"/>
    </source>
</evidence>
<feature type="domain" description="MIR" evidence="16">
    <location>
        <begin position="389"/>
        <end position="449"/>
    </location>
</feature>
<dbReference type="SMART" id="SM00472">
    <property type="entry name" value="MIR"/>
    <property type="match status" value="3"/>
</dbReference>
<dbReference type="CDD" id="cd23283">
    <property type="entry name" value="beta-trefoil_MIR_PMT1-like"/>
    <property type="match status" value="1"/>
</dbReference>
<keyword evidence="5 15" id="KW-0328">Glycosyltransferase</keyword>
<evidence type="ECO:0000256" key="5">
    <source>
        <dbReference type="ARBA" id="ARBA00022676"/>
    </source>
</evidence>
<dbReference type="InterPro" id="IPR036300">
    <property type="entry name" value="MIR_dom_sf"/>
</dbReference>
<evidence type="ECO:0000256" key="3">
    <source>
        <dbReference type="ARBA" id="ARBA00007222"/>
    </source>
</evidence>
<evidence type="ECO:0000256" key="12">
    <source>
        <dbReference type="ARBA" id="ARBA00023180"/>
    </source>
</evidence>
<dbReference type="OrthoDB" id="292747at2759"/>
<feature type="transmembrane region" description="Helical" evidence="15">
    <location>
        <begin position="239"/>
        <end position="258"/>
    </location>
</feature>
<feature type="transmembrane region" description="Helical" evidence="15">
    <location>
        <begin position="162"/>
        <end position="180"/>
    </location>
</feature>
<dbReference type="AlphaFoldDB" id="A0A7H9B1A3"/>
<sequence>MASDKRTRSASEGQNPVIDFDVKQGPVRPYIVSEPQEKLAKVRTVYSLKERFLVSCLAVFTVIVRMRNLSWPNAVIFDEVHFGGFATKYIKGLFFMDVHPPFAKMLFAWVGILGGFDGDFDFETIGKLYPASTPYVLMRSVAAISGALTVLLLYFTLRSSGVRVWVAFASAVCFAVENSFVTISRYILLDAPLMVFIAASVYAFKRYEIYPTGTWASYKFLTFTGIALGLAVSSKWVGLFTISWIGLLCVWRLWLFLGDLSKPVCSTLKIAVAKGTFLLGIPTVLYMVFFYIHFQTLTENSDGSGFFSPEFRSTLNGNTIPTDILAEVGVGSTVTMRHLGTMGGYLHSHSHEYPTGSQQQQITLYPHLDANNEWYITLYNQTNTTITSFENLVEGTKVRFLHPSTQRRLHSHDHKPPVSENSDWQKEVSAYGFEGFEGDANDDWIIEIDKSLSTPGPAQERVRAIETKFRLRHAMSGCYLFSHEVKLPQWGFEQQEVTCAQSGKPELLVWYVEGNENEFLPQDAERVSYKTPSFLEKFIESHKRMWHVNKNLVDSHVFESLPSSWPLLLRGIGYWSSEHRHVYLLGNAILWWSVSLFTVVFSFIVIFELISWQVGKPILQDSDVINFHIQVMEYLLGFLIHIIPSFMMKRQLFLHHYLPAYYFGILAFGHALDIVVSYVFRKRKVVGYALVASFTVACICFFQFYSPLIYGTPWTKDLCQKSQWLSGWDYGCDNYFNTYEEYDNEIIEPSQQPSVTPVSSIVAHNKPSDSVDQEAQNQQQIDLDTFDEMLNEPGQKRFVDQNGNPLDIEDVRRIIAEEGGGIHKIEERVVE</sequence>
<feature type="transmembrane region" description="Helical" evidence="15">
    <location>
        <begin position="136"/>
        <end position="155"/>
    </location>
</feature>
<keyword evidence="8" id="KW-0677">Repeat</keyword>
<evidence type="ECO:0000256" key="1">
    <source>
        <dbReference type="ARBA" id="ARBA00004477"/>
    </source>
</evidence>
<dbReference type="Gene3D" id="2.80.10.50">
    <property type="match status" value="1"/>
</dbReference>
<comment type="catalytic activity">
    <reaction evidence="14 15">
        <text>a di-trans,poly-cis-dolichyl beta-D-mannosyl phosphate + L-seryl-[protein] = 3-O-(alpha-D-mannosyl)-L-seryl-[protein] + a di-trans,poly-cis-dolichyl phosphate + H(+)</text>
        <dbReference type="Rhea" id="RHEA:17377"/>
        <dbReference type="Rhea" id="RHEA-COMP:9863"/>
        <dbReference type="Rhea" id="RHEA-COMP:13546"/>
        <dbReference type="Rhea" id="RHEA-COMP:19498"/>
        <dbReference type="Rhea" id="RHEA-COMP:19501"/>
        <dbReference type="ChEBI" id="CHEBI:15378"/>
        <dbReference type="ChEBI" id="CHEBI:29999"/>
        <dbReference type="ChEBI" id="CHEBI:57683"/>
        <dbReference type="ChEBI" id="CHEBI:58211"/>
        <dbReference type="ChEBI" id="CHEBI:137321"/>
        <dbReference type="EC" id="2.4.1.109"/>
    </reaction>
</comment>
<dbReference type="KEGG" id="zmk:HG535_0D01260"/>
<feature type="transmembrane region" description="Helical" evidence="15">
    <location>
        <begin position="186"/>
        <end position="204"/>
    </location>
</feature>
<dbReference type="Pfam" id="PF16192">
    <property type="entry name" value="PMT_4TMC"/>
    <property type="match status" value="1"/>
</dbReference>
<dbReference type="Pfam" id="PF02366">
    <property type="entry name" value="PMT"/>
    <property type="match status" value="1"/>
</dbReference>
<dbReference type="Pfam" id="PF02815">
    <property type="entry name" value="MIR"/>
    <property type="match status" value="1"/>
</dbReference>
<evidence type="ECO:0000256" key="7">
    <source>
        <dbReference type="ARBA" id="ARBA00022692"/>
    </source>
</evidence>
<keyword evidence="6 15" id="KW-0808">Transferase</keyword>
<dbReference type="InterPro" id="IPR032421">
    <property type="entry name" value="PMT_4TMC"/>
</dbReference>
<feature type="transmembrane region" description="Helical" evidence="15">
    <location>
        <begin position="270"/>
        <end position="292"/>
    </location>
</feature>
<feature type="transmembrane region" description="Helical" evidence="15">
    <location>
        <begin position="631"/>
        <end position="648"/>
    </location>
</feature>
<evidence type="ECO:0000256" key="11">
    <source>
        <dbReference type="ARBA" id="ARBA00023136"/>
    </source>
</evidence>
<dbReference type="GeneID" id="59236142"/>
<evidence type="ECO:0000256" key="2">
    <source>
        <dbReference type="ARBA" id="ARBA00004922"/>
    </source>
</evidence>
<evidence type="ECO:0000256" key="4">
    <source>
        <dbReference type="ARBA" id="ARBA00012839"/>
    </source>
</evidence>
<comment type="function">
    <text evidence="15">Transfers mannose from Dol-P-mannose to Ser or Thr residues on proteins.</text>
</comment>
<evidence type="ECO:0000256" key="8">
    <source>
        <dbReference type="ARBA" id="ARBA00022737"/>
    </source>
</evidence>
<reference evidence="17 18" key="1">
    <citation type="submission" date="2020-07" db="EMBL/GenBank/DDBJ databases">
        <title>The yeast mating-type switching endonuclease HO is a domesticated member of an unorthodox homing genetic element family.</title>
        <authorList>
            <person name="Coughlan A.Y."/>
            <person name="Lombardi L."/>
            <person name="Braun-Galleani S."/>
            <person name="Martos A.R."/>
            <person name="Galeote V."/>
            <person name="Bigey F."/>
            <person name="Dequin S."/>
            <person name="Byrne K.P."/>
            <person name="Wolfe K.H."/>
        </authorList>
    </citation>
    <scope>NUCLEOTIDE SEQUENCE [LARGE SCALE GENOMIC DNA]</scope>
    <source>
        <strain evidence="17 18">NRRL Y-6702</strain>
    </source>
</reference>
<evidence type="ECO:0000256" key="15">
    <source>
        <dbReference type="RuleBase" id="RU367007"/>
    </source>
</evidence>
<keyword evidence="7 15" id="KW-0812">Transmembrane</keyword>
<dbReference type="GO" id="GO:0004169">
    <property type="term" value="F:dolichyl-phosphate-mannose-protein mannosyltransferase activity"/>
    <property type="evidence" value="ECO:0007669"/>
    <property type="project" value="UniProtKB-UniRule"/>
</dbReference>
<dbReference type="PANTHER" id="PTHR10050:SF50">
    <property type="entry name" value="DOLICHYL-PHOSPHATE-MANNOSE--PROTEIN MANNOSYLTRANSFERASE 1-RELATED"/>
    <property type="match status" value="1"/>
</dbReference>